<evidence type="ECO:0000313" key="3">
    <source>
        <dbReference type="EMBL" id="EPF73236.1"/>
    </source>
</evidence>
<name>A0A829HCE6_9GAMM</name>
<gene>
    <name evidence="3" type="ORF">F957_03598</name>
</gene>
<reference evidence="3 4" key="1">
    <citation type="submission" date="2013-06" db="EMBL/GenBank/DDBJ databases">
        <title>The Genome Sequence of Acinetobacter gyllenbergii CIP 110306.</title>
        <authorList>
            <consortium name="The Broad Institute Genome Sequencing Platform"/>
            <consortium name="The Broad Institute Genome Sequencing Center for Infectious Disease"/>
            <person name="Cerqueira G."/>
            <person name="Feldgarden M."/>
            <person name="Courvalin P."/>
            <person name="Perichon B."/>
            <person name="Grillot-Courvalin C."/>
            <person name="Clermont D."/>
            <person name="Rocha E."/>
            <person name="Yoon E.-J."/>
            <person name="Nemec A."/>
            <person name="Young S.K."/>
            <person name="Zeng Q."/>
            <person name="Gargeya S."/>
            <person name="Fitzgerald M."/>
            <person name="Abouelleil A."/>
            <person name="Alvarado L."/>
            <person name="Berlin A.M."/>
            <person name="Chapman S.B."/>
            <person name="Dewar J."/>
            <person name="Goldberg J."/>
            <person name="Griggs A."/>
            <person name="Gujja S."/>
            <person name="Hansen M."/>
            <person name="Howarth C."/>
            <person name="Imamovic A."/>
            <person name="Larimer J."/>
            <person name="McCowan C."/>
            <person name="Murphy C."/>
            <person name="Pearson M."/>
            <person name="Priest M."/>
            <person name="Roberts A."/>
            <person name="Saif S."/>
            <person name="Shea T."/>
            <person name="Sykes S."/>
            <person name="Wortman J."/>
            <person name="Nusbaum C."/>
            <person name="Birren B."/>
        </authorList>
    </citation>
    <scope>NUCLEOTIDE SEQUENCE [LARGE SCALE GENOMIC DNA]</scope>
    <source>
        <strain evidence="3 4">CIP 110306</strain>
    </source>
</reference>
<sequence>MSGLFYDSLKSHHYRKITPIDSPKLSAYHPYTSVWYRVLILHITSTSSDQHTTFKPFASTIIKISLVVLAISLSACSSLSGSFANRSNQLSSGLQNAYSVSPTTANRLSPMIIQSAERYDVSPTLLAALIRQESNYNSSARSPTGAIGLTQIISSHWRQSCPGNLYDENVNINCGAHVLSTYYRSAGSWSKAVAYYNVGPTGYERSFWTRHKAKKYARSVKRHEKTLKKAL</sequence>
<dbReference type="InterPro" id="IPR008258">
    <property type="entry name" value="Transglycosylase_SLT_dom_1"/>
</dbReference>
<dbReference type="Proteomes" id="UP000014523">
    <property type="component" value="Unassembled WGS sequence"/>
</dbReference>
<dbReference type="InterPro" id="IPR023346">
    <property type="entry name" value="Lysozyme-like_dom_sf"/>
</dbReference>
<dbReference type="CDD" id="cd00254">
    <property type="entry name" value="LT-like"/>
    <property type="match status" value="1"/>
</dbReference>
<dbReference type="AlphaFoldDB" id="A0A829HCE6"/>
<feature type="domain" description="Transglycosylase SLT" evidence="2">
    <location>
        <begin position="111"/>
        <end position="215"/>
    </location>
</feature>
<evidence type="ECO:0000313" key="4">
    <source>
        <dbReference type="Proteomes" id="UP000014523"/>
    </source>
</evidence>
<dbReference type="PANTHER" id="PTHR37423">
    <property type="entry name" value="SOLUBLE LYTIC MUREIN TRANSGLYCOSYLASE-RELATED"/>
    <property type="match status" value="1"/>
</dbReference>
<keyword evidence="4" id="KW-1185">Reference proteome</keyword>
<organism evidence="3 4">
    <name type="scientific">Acinetobacter gyllenbergii CIP 110306 = MTCC 11365</name>
    <dbReference type="NCBI Taxonomy" id="1217657"/>
    <lineage>
        <taxon>Bacteria</taxon>
        <taxon>Pseudomonadati</taxon>
        <taxon>Pseudomonadota</taxon>
        <taxon>Gammaproteobacteria</taxon>
        <taxon>Moraxellales</taxon>
        <taxon>Moraxellaceae</taxon>
        <taxon>Acinetobacter</taxon>
    </lineage>
</organism>
<evidence type="ECO:0000259" key="2">
    <source>
        <dbReference type="Pfam" id="PF01464"/>
    </source>
</evidence>
<comment type="caution">
    <text evidence="3">The sequence shown here is derived from an EMBL/GenBank/DDBJ whole genome shotgun (WGS) entry which is preliminary data.</text>
</comment>
<accession>A0A829HCE6</accession>
<protein>
    <recommendedName>
        <fullName evidence="2">Transglycosylase SLT domain-containing protein</fullName>
    </recommendedName>
</protein>
<dbReference type="EMBL" id="ATGG01000046">
    <property type="protein sequence ID" value="EPF73236.1"/>
    <property type="molecule type" value="Genomic_DNA"/>
</dbReference>
<dbReference type="Pfam" id="PF01464">
    <property type="entry name" value="SLT"/>
    <property type="match status" value="1"/>
</dbReference>
<evidence type="ECO:0000256" key="1">
    <source>
        <dbReference type="ARBA" id="ARBA00007734"/>
    </source>
</evidence>
<dbReference type="SUPFAM" id="SSF53955">
    <property type="entry name" value="Lysozyme-like"/>
    <property type="match status" value="1"/>
</dbReference>
<proteinExistence type="inferred from homology"/>
<comment type="similarity">
    <text evidence="1">Belongs to the transglycosylase Slt family.</text>
</comment>
<dbReference type="Gene3D" id="1.10.530.10">
    <property type="match status" value="1"/>
</dbReference>
<dbReference type="PANTHER" id="PTHR37423:SF2">
    <property type="entry name" value="MEMBRANE-BOUND LYTIC MUREIN TRANSGLYCOSYLASE C"/>
    <property type="match status" value="1"/>
</dbReference>